<dbReference type="PROSITE" id="PS51725">
    <property type="entry name" value="ABM"/>
    <property type="match status" value="1"/>
</dbReference>
<gene>
    <name evidence="2" type="ORF">H074_20637</name>
</gene>
<dbReference type="GO" id="GO:0004497">
    <property type="term" value="F:monooxygenase activity"/>
    <property type="evidence" value="ECO:0007669"/>
    <property type="project" value="UniProtKB-KW"/>
</dbReference>
<sequence>MENRQKLLELLIEGEEELRGFHGLVSANLHLSEDGTRIIGYSQWEDSAAFDRMRAKPDRAGHFAQVRALVTKVELLACRVAYTSDGD</sequence>
<dbReference type="Proteomes" id="UP000054226">
    <property type="component" value="Unassembled WGS sequence"/>
</dbReference>
<organism evidence="2 3">
    <name type="scientific">Amycolatopsis decaplanina DSM 44594</name>
    <dbReference type="NCBI Taxonomy" id="1284240"/>
    <lineage>
        <taxon>Bacteria</taxon>
        <taxon>Bacillati</taxon>
        <taxon>Actinomycetota</taxon>
        <taxon>Actinomycetes</taxon>
        <taxon>Pseudonocardiales</taxon>
        <taxon>Pseudonocardiaceae</taxon>
        <taxon>Amycolatopsis</taxon>
    </lineage>
</organism>
<keyword evidence="2" id="KW-0503">Monooxygenase</keyword>
<evidence type="ECO:0000313" key="2">
    <source>
        <dbReference type="EMBL" id="EME57636.1"/>
    </source>
</evidence>
<reference evidence="2 3" key="1">
    <citation type="journal article" date="2013" name="Genome Announc.">
        <title>Draft Genome Sequence of Amycolatopsis decaplanina Strain DSM 44594T.</title>
        <authorList>
            <person name="Kaur N."/>
            <person name="Kumar S."/>
            <person name="Bala M."/>
            <person name="Raghava G.P."/>
            <person name="Mayilraj S."/>
        </authorList>
    </citation>
    <scope>NUCLEOTIDE SEQUENCE [LARGE SCALE GENOMIC DNA]</scope>
    <source>
        <strain evidence="2 3">DSM 44594</strain>
    </source>
</reference>
<dbReference type="EMBL" id="AOHO01000058">
    <property type="protein sequence ID" value="EME57636.1"/>
    <property type="molecule type" value="Genomic_DNA"/>
</dbReference>
<accession>M2X954</accession>
<evidence type="ECO:0000313" key="3">
    <source>
        <dbReference type="Proteomes" id="UP000054226"/>
    </source>
</evidence>
<dbReference type="InterPro" id="IPR011008">
    <property type="entry name" value="Dimeric_a/b-barrel"/>
</dbReference>
<dbReference type="SUPFAM" id="SSF54909">
    <property type="entry name" value="Dimeric alpha+beta barrel"/>
    <property type="match status" value="1"/>
</dbReference>
<dbReference type="InterPro" id="IPR007138">
    <property type="entry name" value="ABM_dom"/>
</dbReference>
<evidence type="ECO:0000259" key="1">
    <source>
        <dbReference type="PROSITE" id="PS51725"/>
    </source>
</evidence>
<dbReference type="PATRIC" id="fig|1284240.4.peg.4188"/>
<dbReference type="Gene3D" id="3.30.70.100">
    <property type="match status" value="1"/>
</dbReference>
<comment type="caution">
    <text evidence="2">The sequence shown here is derived from an EMBL/GenBank/DDBJ whole genome shotgun (WGS) entry which is preliminary data.</text>
</comment>
<feature type="domain" description="ABM" evidence="1">
    <location>
        <begin position="1"/>
        <end position="80"/>
    </location>
</feature>
<dbReference type="Pfam" id="PF03992">
    <property type="entry name" value="ABM"/>
    <property type="match status" value="1"/>
</dbReference>
<keyword evidence="2" id="KW-0560">Oxidoreductase</keyword>
<dbReference type="AlphaFoldDB" id="M2X954"/>
<keyword evidence="3" id="KW-1185">Reference proteome</keyword>
<proteinExistence type="predicted"/>
<name>M2X954_9PSEU</name>
<protein>
    <submittedName>
        <fullName evidence="2">Antibiotic biosynthesis monooxygenase family protein</fullName>
    </submittedName>
</protein>